<keyword evidence="8 19" id="KW-0067">ATP-binding</keyword>
<keyword evidence="23" id="KW-0396">Initiation factor</keyword>
<dbReference type="EC" id="2.7.11.1" evidence="1"/>
<evidence type="ECO:0000256" key="1">
    <source>
        <dbReference type="ARBA" id="ARBA00012513"/>
    </source>
</evidence>
<evidence type="ECO:0000256" key="8">
    <source>
        <dbReference type="ARBA" id="ARBA00022840"/>
    </source>
</evidence>
<evidence type="ECO:0000256" key="9">
    <source>
        <dbReference type="ARBA" id="ARBA00022843"/>
    </source>
</evidence>
<dbReference type="GO" id="GO:0017148">
    <property type="term" value="P:negative regulation of translation"/>
    <property type="evidence" value="ECO:0007669"/>
    <property type="project" value="UniProtKB-KW"/>
</dbReference>
<evidence type="ECO:0000256" key="21">
    <source>
        <dbReference type="SAM" id="MobiDB-lite"/>
    </source>
</evidence>
<comment type="subunit">
    <text evidence="16">Synthesized in an inactive form that binds to the N-terminal domain of CDC37. Has to be associated with a multiprotein complex containing Hsp90, CDC37 and PPP5C for maturation and activation by autophosphorylation. The phosphatase PPP5C modulates this activation. Homodimer; homodimerizes in presence of heme, forming a disulfide-linked inactive homodimer. Interacts with DELE1; binds both to full-length DELE1 and processed form of DELE1 (S-DELE1) in response to stress, leading to activate its protein kinase activity and trigger the integrated stress response (ISR).</text>
</comment>
<evidence type="ECO:0000256" key="17">
    <source>
        <dbReference type="ARBA" id="ARBA00048659"/>
    </source>
</evidence>
<dbReference type="SUPFAM" id="SSF56112">
    <property type="entry name" value="Protein kinase-like (PK-like)"/>
    <property type="match status" value="1"/>
</dbReference>
<dbReference type="Gene3D" id="3.30.200.20">
    <property type="entry name" value="Phosphorylase Kinase, domain 1"/>
    <property type="match status" value="1"/>
</dbReference>
<name>A0A8H7BRY2_9FUNG</name>
<dbReference type="InterPro" id="IPR050339">
    <property type="entry name" value="CC_SR_Kinase"/>
</dbReference>
<dbReference type="PANTHER" id="PTHR11042:SF160">
    <property type="entry name" value="EUKARYOTIC TRANSLATION INITIATION FACTOR 2-ALPHA KINASE 1"/>
    <property type="match status" value="1"/>
</dbReference>
<dbReference type="GO" id="GO:0003743">
    <property type="term" value="F:translation initiation factor activity"/>
    <property type="evidence" value="ECO:0007669"/>
    <property type="project" value="UniProtKB-KW"/>
</dbReference>
<evidence type="ECO:0000313" key="24">
    <source>
        <dbReference type="Proteomes" id="UP000605846"/>
    </source>
</evidence>
<dbReference type="GO" id="GO:0005737">
    <property type="term" value="C:cytoplasm"/>
    <property type="evidence" value="ECO:0007669"/>
    <property type="project" value="TreeGrafter"/>
</dbReference>
<evidence type="ECO:0000256" key="5">
    <source>
        <dbReference type="ARBA" id="ARBA00022737"/>
    </source>
</evidence>
<dbReference type="Pfam" id="PF00069">
    <property type="entry name" value="Pkinase"/>
    <property type="match status" value="2"/>
</dbReference>
<feature type="binding site" evidence="19">
    <location>
        <position position="268"/>
    </location>
    <ligand>
        <name>ATP</name>
        <dbReference type="ChEBI" id="CHEBI:30616"/>
    </ligand>
</feature>
<evidence type="ECO:0000256" key="14">
    <source>
        <dbReference type="ARBA" id="ARBA00042456"/>
    </source>
</evidence>
<keyword evidence="11" id="KW-0652">Protein synthesis inhibitor</keyword>
<dbReference type="PROSITE" id="PS00107">
    <property type="entry name" value="PROTEIN_KINASE_ATP"/>
    <property type="match status" value="1"/>
</dbReference>
<dbReference type="PANTHER" id="PTHR11042">
    <property type="entry name" value="EUKARYOTIC TRANSLATION INITIATION FACTOR 2-ALPHA KINASE EIF2-ALPHA KINASE -RELATED"/>
    <property type="match status" value="1"/>
</dbReference>
<keyword evidence="5" id="KW-0677">Repeat</keyword>
<evidence type="ECO:0000256" key="6">
    <source>
        <dbReference type="ARBA" id="ARBA00022741"/>
    </source>
</evidence>
<reference evidence="23" key="1">
    <citation type="submission" date="2020-01" db="EMBL/GenBank/DDBJ databases">
        <title>Genome Sequencing of Three Apophysomyces-Like Fungal Strains Confirms a Novel Fungal Genus in the Mucoromycota with divergent Burkholderia-like Endosymbiotic Bacteria.</title>
        <authorList>
            <person name="Stajich J.E."/>
            <person name="Macias A.M."/>
            <person name="Carter-House D."/>
            <person name="Lovett B."/>
            <person name="Kasson L.R."/>
            <person name="Berry K."/>
            <person name="Grigoriev I."/>
            <person name="Chang Y."/>
            <person name="Spatafora J."/>
            <person name="Kasson M.T."/>
        </authorList>
    </citation>
    <scope>NUCLEOTIDE SEQUENCE</scope>
    <source>
        <strain evidence="23">NRRL A-21654</strain>
    </source>
</reference>
<organism evidence="23 24">
    <name type="scientific">Apophysomyces ossiformis</name>
    <dbReference type="NCBI Taxonomy" id="679940"/>
    <lineage>
        <taxon>Eukaryota</taxon>
        <taxon>Fungi</taxon>
        <taxon>Fungi incertae sedis</taxon>
        <taxon>Mucoromycota</taxon>
        <taxon>Mucoromycotina</taxon>
        <taxon>Mucoromycetes</taxon>
        <taxon>Mucorales</taxon>
        <taxon>Mucorineae</taxon>
        <taxon>Mucoraceae</taxon>
        <taxon>Apophysomyces</taxon>
    </lineage>
</organism>
<dbReference type="GO" id="GO:0005634">
    <property type="term" value="C:nucleus"/>
    <property type="evidence" value="ECO:0007669"/>
    <property type="project" value="TreeGrafter"/>
</dbReference>
<evidence type="ECO:0000313" key="23">
    <source>
        <dbReference type="EMBL" id="KAF7728660.1"/>
    </source>
</evidence>
<dbReference type="Pfam" id="PF22949">
    <property type="entry name" value="HRI2_3H"/>
    <property type="match status" value="1"/>
</dbReference>
<feature type="domain" description="Protein kinase" evidence="22">
    <location>
        <begin position="238"/>
        <end position="680"/>
    </location>
</feature>
<dbReference type="InterPro" id="IPR011009">
    <property type="entry name" value="Kinase-like_dom_sf"/>
</dbReference>
<dbReference type="AlphaFoldDB" id="A0A8H7BRY2"/>
<dbReference type="OrthoDB" id="1405469at2759"/>
<evidence type="ECO:0000259" key="22">
    <source>
        <dbReference type="PROSITE" id="PS50011"/>
    </source>
</evidence>
<protein>
    <recommendedName>
        <fullName evidence="13">Eukaryotic translation initiation factor 2-alpha kinase 1</fullName>
        <ecNumber evidence="1">2.7.11.1</ecNumber>
    </recommendedName>
    <alternativeName>
        <fullName evidence="15">Heme-regulated eukaryotic initiation factor eIF-2-alpha kinase</fullName>
    </alternativeName>
    <alternativeName>
        <fullName evidence="14">Hemin-sensitive initiation factor 2-alpha kinase</fullName>
    </alternativeName>
</protein>
<dbReference type="GO" id="GO:0004694">
    <property type="term" value="F:eukaryotic translation initiation factor 2alpha kinase activity"/>
    <property type="evidence" value="ECO:0007669"/>
    <property type="project" value="TreeGrafter"/>
</dbReference>
<comment type="catalytic activity">
    <reaction evidence="18">
        <text>L-seryl-[protein] + ATP = O-phospho-L-seryl-[protein] + ADP + H(+)</text>
        <dbReference type="Rhea" id="RHEA:17989"/>
        <dbReference type="Rhea" id="RHEA-COMP:9863"/>
        <dbReference type="Rhea" id="RHEA-COMP:11604"/>
        <dbReference type="ChEBI" id="CHEBI:15378"/>
        <dbReference type="ChEBI" id="CHEBI:29999"/>
        <dbReference type="ChEBI" id="CHEBI:30616"/>
        <dbReference type="ChEBI" id="CHEBI:83421"/>
        <dbReference type="ChEBI" id="CHEBI:456216"/>
        <dbReference type="EC" id="2.7.11.1"/>
    </reaction>
    <physiologicalReaction direction="left-to-right" evidence="18">
        <dbReference type="Rhea" id="RHEA:17990"/>
    </physiologicalReaction>
</comment>
<dbReference type="InterPro" id="IPR017441">
    <property type="entry name" value="Protein_kinase_ATP_BS"/>
</dbReference>
<evidence type="ECO:0000256" key="7">
    <source>
        <dbReference type="ARBA" id="ARBA00022777"/>
    </source>
</evidence>
<evidence type="ECO:0000256" key="11">
    <source>
        <dbReference type="ARBA" id="ARBA00023193"/>
    </source>
</evidence>
<evidence type="ECO:0000256" key="13">
    <source>
        <dbReference type="ARBA" id="ARBA00040433"/>
    </source>
</evidence>
<dbReference type="PROSITE" id="PS50011">
    <property type="entry name" value="PROTEIN_KINASE_DOM"/>
    <property type="match status" value="1"/>
</dbReference>
<dbReference type="GO" id="GO:0005524">
    <property type="term" value="F:ATP binding"/>
    <property type="evidence" value="ECO:0007669"/>
    <property type="project" value="UniProtKB-UniRule"/>
</dbReference>
<comment type="similarity">
    <text evidence="12">Belongs to the protein kinase superfamily. Ser/Thr protein kinase family. GCN2 subfamily.</text>
</comment>
<dbReference type="SMART" id="SM00220">
    <property type="entry name" value="S_TKc"/>
    <property type="match status" value="1"/>
</dbReference>
<dbReference type="InterPro" id="IPR000719">
    <property type="entry name" value="Prot_kinase_dom"/>
</dbReference>
<keyword evidence="3" id="KW-0597">Phosphoprotein</keyword>
<accession>A0A8H7BRY2</accession>
<keyword evidence="9" id="KW-0832">Ubl conjugation</keyword>
<dbReference type="Proteomes" id="UP000605846">
    <property type="component" value="Unassembled WGS sequence"/>
</dbReference>
<feature type="region of interest" description="Disordered" evidence="21">
    <location>
        <begin position="18"/>
        <end position="42"/>
    </location>
</feature>
<evidence type="ECO:0000256" key="19">
    <source>
        <dbReference type="PROSITE-ProRule" id="PRU10141"/>
    </source>
</evidence>
<dbReference type="CDD" id="cd13996">
    <property type="entry name" value="STKc_EIF2AK"/>
    <property type="match status" value="1"/>
</dbReference>
<dbReference type="EMBL" id="JABAYA010000033">
    <property type="protein sequence ID" value="KAF7728660.1"/>
    <property type="molecule type" value="Genomic_DNA"/>
</dbReference>
<keyword evidence="10" id="KW-1015">Disulfide bond</keyword>
<evidence type="ECO:0000256" key="18">
    <source>
        <dbReference type="ARBA" id="ARBA00048977"/>
    </source>
</evidence>
<keyword evidence="24" id="KW-1185">Reference proteome</keyword>
<keyword evidence="4" id="KW-0808">Transferase</keyword>
<gene>
    <name evidence="23" type="primary">EIF2AK1</name>
    <name evidence="23" type="ORF">EC973_005697</name>
</gene>
<evidence type="ECO:0000256" key="4">
    <source>
        <dbReference type="ARBA" id="ARBA00022679"/>
    </source>
</evidence>
<keyword evidence="20" id="KW-0175">Coiled coil</keyword>
<keyword evidence="6 19" id="KW-0547">Nucleotide-binding</keyword>
<evidence type="ECO:0000256" key="3">
    <source>
        <dbReference type="ARBA" id="ARBA00022553"/>
    </source>
</evidence>
<keyword evidence="23" id="KW-0648">Protein biosynthesis</keyword>
<keyword evidence="2" id="KW-0723">Serine/threonine-protein kinase</keyword>
<evidence type="ECO:0000256" key="12">
    <source>
        <dbReference type="ARBA" id="ARBA00037982"/>
    </source>
</evidence>
<proteinExistence type="inferred from homology"/>
<dbReference type="InterPro" id="IPR054521">
    <property type="entry name" value="HRI2_3H"/>
</dbReference>
<evidence type="ECO:0000256" key="2">
    <source>
        <dbReference type="ARBA" id="ARBA00022527"/>
    </source>
</evidence>
<dbReference type="PROSITE" id="PS00108">
    <property type="entry name" value="PROTEIN_KINASE_ST"/>
    <property type="match status" value="1"/>
</dbReference>
<sequence>MTLLEDTALESNISTFADTTDSPECSSKFFSRPSRSSPEGSSADLQAVFNLKRPTTLEGSSYDDDCSIVSACQNGPTMSGRVLPMDEIISKRQQTKMLLVSLIESFCRIYGDSPEANRKVFFLICQTLRSLGFIDAEFVDEMTSVRSTFQSAFQNLFFTAVQTVRRTDGLVETPRKLITPGASSASSPTLYSPASFLDSDYFSSPDSRGHYHSHPASIAESELLYNLSVQNSRYRNDFVEISLLGKGGFASAYRARNKLDDIEYAIKKIRLGQDLEEEQGEDNPYGKIFREIKNLARLEHRNVIRYYSSWLEYDAEEDHAASLPSPSVSDSLRMEEETSFSFTKSNSVFGGHDPMFDEFDEDEDDDNEDLSDIGFVFEDDNSAATSTESIEDTSIAATKRSSSKKSKSSSISSRGGWTLYIQMQLCPTTLYDYIKYRNHRYAETNKLDVDSQRNIEIFSQILEGTAYIHEQGLIHRDMKPSNIFLSMPPSGDYHRRQRRYSHDHGFSYDSVLSENGLRDCMWDEAWVPKIGDFGLAATVQDDTGSDRSILLPTSVLSSSPHPTDIAAIHRVTKTRPQPRRMRTIGVGTRTYASPEQMAIPAQPYDEKVDIYSLGIIFFELYQPFATGMERAETLDRIKRGVFPNGFVEKYPKESALILWMMDKNPSHRPTARQLLGFELFAQPNDMYSTLVAQLRDTSRVLDSKTREVEAMRHEVERVELEKQQQVDAMQRRLDELQRELDDMKLKR</sequence>
<comment type="catalytic activity">
    <reaction evidence="17">
        <text>L-threonyl-[protein] + ATP = O-phospho-L-threonyl-[protein] + ADP + H(+)</text>
        <dbReference type="Rhea" id="RHEA:46608"/>
        <dbReference type="Rhea" id="RHEA-COMP:11060"/>
        <dbReference type="Rhea" id="RHEA-COMP:11605"/>
        <dbReference type="ChEBI" id="CHEBI:15378"/>
        <dbReference type="ChEBI" id="CHEBI:30013"/>
        <dbReference type="ChEBI" id="CHEBI:30616"/>
        <dbReference type="ChEBI" id="CHEBI:61977"/>
        <dbReference type="ChEBI" id="CHEBI:456216"/>
        <dbReference type="EC" id="2.7.11.1"/>
    </reaction>
    <physiologicalReaction direction="left-to-right" evidence="17">
        <dbReference type="Rhea" id="RHEA:46609"/>
    </physiologicalReaction>
</comment>
<keyword evidence="7 23" id="KW-0418">Kinase</keyword>
<evidence type="ECO:0000256" key="20">
    <source>
        <dbReference type="SAM" id="Coils"/>
    </source>
</evidence>
<comment type="caution">
    <text evidence="23">The sequence shown here is derived from an EMBL/GenBank/DDBJ whole genome shotgun (WGS) entry which is preliminary data.</text>
</comment>
<evidence type="ECO:0000256" key="10">
    <source>
        <dbReference type="ARBA" id="ARBA00023157"/>
    </source>
</evidence>
<dbReference type="InterPro" id="IPR008271">
    <property type="entry name" value="Ser/Thr_kinase_AS"/>
</dbReference>
<feature type="compositionally biased region" description="Low complexity" evidence="21">
    <location>
        <begin position="26"/>
        <end position="42"/>
    </location>
</feature>
<evidence type="ECO:0000256" key="15">
    <source>
        <dbReference type="ARBA" id="ARBA00042914"/>
    </source>
</evidence>
<evidence type="ECO:0000256" key="16">
    <source>
        <dbReference type="ARBA" id="ARBA00046654"/>
    </source>
</evidence>
<feature type="coiled-coil region" evidence="20">
    <location>
        <begin position="701"/>
        <end position="746"/>
    </location>
</feature>
<feature type="region of interest" description="Disordered" evidence="21">
    <location>
        <begin position="383"/>
        <end position="412"/>
    </location>
</feature>
<dbReference type="Gene3D" id="1.10.510.10">
    <property type="entry name" value="Transferase(Phosphotransferase) domain 1"/>
    <property type="match status" value="1"/>
</dbReference>